<dbReference type="Proteomes" id="UP000777482">
    <property type="component" value="Unassembled WGS sequence"/>
</dbReference>
<evidence type="ECO:0000313" key="1">
    <source>
        <dbReference type="EMBL" id="KAG0658230.1"/>
    </source>
</evidence>
<sequence length="210" mass="23095">MYASQINSVHKLVCGERSHPFRLPPFSREEADVVLMCAALPIKGYEDALLKLQILKACGAQHSNQLDRILAALIGTSSSMHKEQNADVKNKVVHKLREMVAIDQCRQMRKIGMPPQVRVTTTVNSLTQGTPAIDELLPWHSLFCHRATANAPLAAARDELPAGFAQDELHKLVSLSLESLRNFLADALNDADVGSFARTVKVAVEEYTAV</sequence>
<reference evidence="1 2" key="1">
    <citation type="submission" date="2020-11" db="EMBL/GenBank/DDBJ databases">
        <title>Kefir isolates.</title>
        <authorList>
            <person name="Marcisauskas S."/>
            <person name="Kim Y."/>
            <person name="Blasche S."/>
        </authorList>
    </citation>
    <scope>NUCLEOTIDE SEQUENCE [LARGE SCALE GENOMIC DNA]</scope>
    <source>
        <strain evidence="1 2">KR</strain>
    </source>
</reference>
<dbReference type="EMBL" id="PUHQ01000069">
    <property type="protein sequence ID" value="KAG0658230.1"/>
    <property type="molecule type" value="Genomic_DNA"/>
</dbReference>
<keyword evidence="2" id="KW-1185">Reference proteome</keyword>
<organism evidence="1 2">
    <name type="scientific">Rhodotorula mucilaginosa</name>
    <name type="common">Yeast</name>
    <name type="synonym">Rhodotorula rubra</name>
    <dbReference type="NCBI Taxonomy" id="5537"/>
    <lineage>
        <taxon>Eukaryota</taxon>
        <taxon>Fungi</taxon>
        <taxon>Dikarya</taxon>
        <taxon>Basidiomycota</taxon>
        <taxon>Pucciniomycotina</taxon>
        <taxon>Microbotryomycetes</taxon>
        <taxon>Sporidiobolales</taxon>
        <taxon>Sporidiobolaceae</taxon>
        <taxon>Rhodotorula</taxon>
    </lineage>
</organism>
<dbReference type="AlphaFoldDB" id="A0A9P6VZR6"/>
<comment type="caution">
    <text evidence="1">The sequence shown here is derived from an EMBL/GenBank/DDBJ whole genome shotgun (WGS) entry which is preliminary data.</text>
</comment>
<proteinExistence type="predicted"/>
<protein>
    <submittedName>
        <fullName evidence="1">Uncharacterized protein</fullName>
    </submittedName>
</protein>
<name>A0A9P6VZR6_RHOMI</name>
<evidence type="ECO:0000313" key="2">
    <source>
        <dbReference type="Proteomes" id="UP000777482"/>
    </source>
</evidence>
<gene>
    <name evidence="1" type="ORF">C6P46_005889</name>
</gene>
<accession>A0A9P6VZR6</accession>